<dbReference type="PROSITE" id="PS00226">
    <property type="entry name" value="IF_ROD_1"/>
    <property type="match status" value="1"/>
</dbReference>
<dbReference type="Pfam" id="PF00932">
    <property type="entry name" value="LTD"/>
    <property type="match status" value="1"/>
</dbReference>
<dbReference type="Gene3D" id="2.60.40.1260">
    <property type="entry name" value="Lamin Tail domain"/>
    <property type="match status" value="1"/>
</dbReference>
<protein>
    <recommendedName>
        <fullName evidence="12">Lamin</fullName>
    </recommendedName>
</protein>
<dbReference type="InterPro" id="IPR001322">
    <property type="entry name" value="Lamin_tail_dom"/>
</dbReference>
<dbReference type="InterPro" id="IPR039008">
    <property type="entry name" value="IF_rod_dom"/>
</dbReference>
<dbReference type="InterPro" id="IPR018039">
    <property type="entry name" value="IF_conserved"/>
</dbReference>
<accession>A0ABN8QSC6</accession>
<evidence type="ECO:0000259" key="9">
    <source>
        <dbReference type="PROSITE" id="PS51842"/>
    </source>
</evidence>
<comment type="caution">
    <text evidence="10">The sequence shown here is derived from an EMBL/GenBank/DDBJ whole genome shotgun (WGS) entry which is preliminary data.</text>
</comment>
<comment type="similarity">
    <text evidence="5">Belongs to the intermediate filament family.</text>
</comment>
<feature type="coiled-coil region" evidence="6">
    <location>
        <begin position="99"/>
        <end position="336"/>
    </location>
</feature>
<dbReference type="Gene3D" id="1.20.5.170">
    <property type="match status" value="1"/>
</dbReference>
<proteinExistence type="inferred from homology"/>
<feature type="domain" description="IF rod" evidence="9">
    <location>
        <begin position="102"/>
        <end position="461"/>
    </location>
</feature>
<evidence type="ECO:0008006" key="12">
    <source>
        <dbReference type="Google" id="ProtNLM"/>
    </source>
</evidence>
<evidence type="ECO:0000313" key="10">
    <source>
        <dbReference type="EMBL" id="CAH3169321.1"/>
    </source>
</evidence>
<gene>
    <name evidence="10" type="ORF">PLOB_00009728</name>
</gene>
<dbReference type="SMART" id="SM01391">
    <property type="entry name" value="Filament"/>
    <property type="match status" value="1"/>
</dbReference>
<feature type="region of interest" description="Disordered" evidence="7">
    <location>
        <begin position="1"/>
        <end position="36"/>
    </location>
</feature>
<feature type="region of interest" description="Disordered" evidence="7">
    <location>
        <begin position="616"/>
        <end position="636"/>
    </location>
</feature>
<evidence type="ECO:0000256" key="4">
    <source>
        <dbReference type="ARBA" id="ARBA00023242"/>
    </source>
</evidence>
<dbReference type="PANTHER" id="PTHR45721">
    <property type="entry name" value="LAMIN DM0-RELATED"/>
    <property type="match status" value="1"/>
</dbReference>
<sequence length="636" mass="72197">MSPASKAPANSTRNSRSVERLLRKTSPSKMNLSKEKEELKRLNDRFAAYIEKVRTLEEENNRIKKNARLVSKMATTAASPRTPAPSERLGAASPIKMNRVQEKEELQHLNDRLAVYIDRVRSLEEANTKLTAEITMTKSRTKTEVETVKGMYESELADARRLLDETAKEKAREQIENRKNAALADDYKKKYDKEVAAHKRTDDALKAAQRKLSDKEAQLAAVNREAKNLEDVVKDLQKECQELKDALESAKYALEQETLSRVDLENKLQSKDEELNFKKEMYSKEILEIRSQLQSVESQHIRIESDTKSKFEGILQEKLQELRDLYDTEAKQYRDETDNLYSSKYDELQKMSAKDVEELTVIREEKRTLSITVENLKSDLSQLQSKNASLILRIEDLEKLRAGDQARADEAIANRDAQIRELRKRIDEALKDYEDLMGVKTALDLEIATYRKMLEGEETRLNITPPASPVFGASSQSSRRSVKRLRPDEETVGTKYSSQGYIQIKEANADGRYVKLFNSGAKDVPLGGWTVERSVNGEPPVIYKFTPKYVLKSGSYVTIWASQGGGQHKPPAELLFRQKGNWGVGKDTSTVLRDADGQEAATAVTEEFSVIRSDVTDSPRMQGRREGETAKGCIIQ</sequence>
<dbReference type="Gene3D" id="1.20.5.1160">
    <property type="entry name" value="Vasodilator-stimulated phosphoprotein"/>
    <property type="match status" value="1"/>
</dbReference>
<dbReference type="EMBL" id="CALNXK010000149">
    <property type="protein sequence ID" value="CAH3169321.1"/>
    <property type="molecule type" value="Genomic_DNA"/>
</dbReference>
<evidence type="ECO:0000256" key="2">
    <source>
        <dbReference type="ARBA" id="ARBA00022754"/>
    </source>
</evidence>
<keyword evidence="11" id="KW-1185">Reference proteome</keyword>
<organism evidence="10 11">
    <name type="scientific">Porites lobata</name>
    <dbReference type="NCBI Taxonomy" id="104759"/>
    <lineage>
        <taxon>Eukaryota</taxon>
        <taxon>Metazoa</taxon>
        <taxon>Cnidaria</taxon>
        <taxon>Anthozoa</taxon>
        <taxon>Hexacorallia</taxon>
        <taxon>Scleractinia</taxon>
        <taxon>Fungiina</taxon>
        <taxon>Poritidae</taxon>
        <taxon>Porites</taxon>
    </lineage>
</organism>
<dbReference type="SUPFAM" id="SSF64593">
    <property type="entry name" value="Intermediate filament protein, coiled coil region"/>
    <property type="match status" value="3"/>
</dbReference>
<reference evidence="10 11" key="1">
    <citation type="submission" date="2022-05" db="EMBL/GenBank/DDBJ databases">
        <authorList>
            <consortium name="Genoscope - CEA"/>
            <person name="William W."/>
        </authorList>
    </citation>
    <scope>NUCLEOTIDE SEQUENCE [LARGE SCALE GENOMIC DNA]</scope>
</reference>
<evidence type="ECO:0000256" key="1">
    <source>
        <dbReference type="ARBA" id="ARBA00004123"/>
    </source>
</evidence>
<evidence type="ECO:0000256" key="7">
    <source>
        <dbReference type="SAM" id="MobiDB-lite"/>
    </source>
</evidence>
<feature type="coiled-coil region" evidence="6">
    <location>
        <begin position="366"/>
        <end position="439"/>
    </location>
</feature>
<dbReference type="Gene3D" id="1.20.5.500">
    <property type="entry name" value="Single helix bin"/>
    <property type="match status" value="1"/>
</dbReference>
<evidence type="ECO:0000256" key="3">
    <source>
        <dbReference type="ARBA" id="ARBA00023054"/>
    </source>
</evidence>
<dbReference type="InterPro" id="IPR036415">
    <property type="entry name" value="Lamin_tail_dom_sf"/>
</dbReference>
<keyword evidence="2 5" id="KW-0403">Intermediate filament</keyword>
<evidence type="ECO:0000313" key="11">
    <source>
        <dbReference type="Proteomes" id="UP001159405"/>
    </source>
</evidence>
<feature type="domain" description="LTD" evidence="8">
    <location>
        <begin position="489"/>
        <end position="612"/>
    </location>
</feature>
<dbReference type="PROSITE" id="PS51842">
    <property type="entry name" value="IF_ROD_2"/>
    <property type="match status" value="1"/>
</dbReference>
<keyword evidence="4" id="KW-0539">Nucleus</keyword>
<evidence type="ECO:0000256" key="6">
    <source>
        <dbReference type="SAM" id="Coils"/>
    </source>
</evidence>
<dbReference type="PROSITE" id="PS51841">
    <property type="entry name" value="LTD"/>
    <property type="match status" value="1"/>
</dbReference>
<dbReference type="PANTHER" id="PTHR45721:SF11">
    <property type="entry name" value="LAMIN DM0-RELATED"/>
    <property type="match status" value="1"/>
</dbReference>
<name>A0ABN8QSC6_9CNID</name>
<dbReference type="SUPFAM" id="SSF74853">
    <property type="entry name" value="Lamin A/C globular tail domain"/>
    <property type="match status" value="1"/>
</dbReference>
<feature type="region of interest" description="Disordered" evidence="7">
    <location>
        <begin position="464"/>
        <end position="490"/>
    </location>
</feature>
<dbReference type="Proteomes" id="UP001159405">
    <property type="component" value="Unassembled WGS sequence"/>
</dbReference>
<evidence type="ECO:0000259" key="8">
    <source>
        <dbReference type="PROSITE" id="PS51841"/>
    </source>
</evidence>
<dbReference type="Pfam" id="PF00038">
    <property type="entry name" value="Filament"/>
    <property type="match status" value="2"/>
</dbReference>
<keyword evidence="3 6" id="KW-0175">Coiled coil</keyword>
<evidence type="ECO:0000256" key="5">
    <source>
        <dbReference type="RuleBase" id="RU000685"/>
    </source>
</evidence>
<comment type="subcellular location">
    <subcellularLocation>
        <location evidence="1">Nucleus</location>
    </subcellularLocation>
</comment>